<evidence type="ECO:0000256" key="3">
    <source>
        <dbReference type="SAM" id="SignalP"/>
    </source>
</evidence>
<dbReference type="InterPro" id="IPR047703">
    <property type="entry name" value="SCO2322-like"/>
</dbReference>
<dbReference type="RefSeq" id="WP_065847776.1">
    <property type="nucleotide sequence ID" value="NZ_JBHSKI010000015.1"/>
</dbReference>
<comment type="caution">
    <text evidence="4">The sequence shown here is derived from an EMBL/GenBank/DDBJ whole genome shotgun (WGS) entry which is preliminary data.</text>
</comment>
<gene>
    <name evidence="4" type="ORF">ACFPRK_28065</name>
</gene>
<evidence type="ECO:0000256" key="2">
    <source>
        <dbReference type="SAM" id="Phobius"/>
    </source>
</evidence>
<feature type="signal peptide" evidence="3">
    <location>
        <begin position="1"/>
        <end position="28"/>
    </location>
</feature>
<feature type="compositionally biased region" description="Low complexity" evidence="1">
    <location>
        <begin position="177"/>
        <end position="206"/>
    </location>
</feature>
<feature type="region of interest" description="Disordered" evidence="1">
    <location>
        <begin position="109"/>
        <end position="129"/>
    </location>
</feature>
<keyword evidence="5" id="KW-1185">Reference proteome</keyword>
<evidence type="ECO:0000256" key="1">
    <source>
        <dbReference type="SAM" id="MobiDB-lite"/>
    </source>
</evidence>
<feature type="transmembrane region" description="Helical" evidence="2">
    <location>
        <begin position="215"/>
        <end position="233"/>
    </location>
</feature>
<dbReference type="InterPro" id="IPR047704">
    <property type="entry name" value="GPS-CTERM"/>
</dbReference>
<dbReference type="NCBIfam" id="NF040681">
    <property type="entry name" value="GPS-CTERM"/>
    <property type="match status" value="1"/>
</dbReference>
<proteinExistence type="predicted"/>
<organism evidence="4 5">
    <name type="scientific">Streptomyces mutomycini</name>
    <dbReference type="NCBI Taxonomy" id="284036"/>
    <lineage>
        <taxon>Bacteria</taxon>
        <taxon>Bacillati</taxon>
        <taxon>Actinomycetota</taxon>
        <taxon>Actinomycetes</taxon>
        <taxon>Kitasatosporales</taxon>
        <taxon>Streptomycetaceae</taxon>
        <taxon>Streptomyces</taxon>
    </lineage>
</organism>
<dbReference type="Proteomes" id="UP001596208">
    <property type="component" value="Unassembled WGS sequence"/>
</dbReference>
<evidence type="ECO:0000313" key="5">
    <source>
        <dbReference type="Proteomes" id="UP001596208"/>
    </source>
</evidence>
<reference evidence="5" key="1">
    <citation type="journal article" date="2019" name="Int. J. Syst. Evol. Microbiol.">
        <title>The Global Catalogue of Microorganisms (GCM) 10K type strain sequencing project: providing services to taxonomists for standard genome sequencing and annotation.</title>
        <authorList>
            <consortium name="The Broad Institute Genomics Platform"/>
            <consortium name="The Broad Institute Genome Sequencing Center for Infectious Disease"/>
            <person name="Wu L."/>
            <person name="Ma J."/>
        </authorList>
    </citation>
    <scope>NUCLEOTIDE SEQUENCE [LARGE SCALE GENOMIC DNA]</scope>
    <source>
        <strain evidence="5">CGMCC 4.1721</strain>
    </source>
</reference>
<protein>
    <submittedName>
        <fullName evidence="4">SCO2322 family protein</fullName>
    </submittedName>
</protein>
<name>A0ABW0BB12_9ACTN</name>
<keyword evidence="2" id="KW-0472">Membrane</keyword>
<feature type="region of interest" description="Disordered" evidence="1">
    <location>
        <begin position="166"/>
        <end position="215"/>
    </location>
</feature>
<keyword evidence="2" id="KW-0812">Transmembrane</keyword>
<dbReference type="EMBL" id="JBHSKI010000015">
    <property type="protein sequence ID" value="MFC5174415.1"/>
    <property type="molecule type" value="Genomic_DNA"/>
</dbReference>
<accession>A0ABW0BB12</accession>
<keyword evidence="2" id="KW-1133">Transmembrane helix</keyword>
<sequence>MRHPLGRAALLILVGAVLAVLGAGSAQAAGYRYWSFWEGDGGKGWTYATQGPAVVRPDDGAVQGFRFSVSEDSQDSAQPRRAPDFGAVCAGTPAKDGLKRIALVIDPGTAADAPDGEKPPGPRTACARVAPEASTAEALAAVAKPLRYDSSAMLCAISGYPRSGCGEQTGDGGSKEATAPAGTSSADDAASDGASDGSSSPPSSSDDGGGGGPSVGVLAGVGAVLALGVAAVLQARRRR</sequence>
<dbReference type="NCBIfam" id="NF040672">
    <property type="entry name" value="SCO2322_fam"/>
    <property type="match status" value="1"/>
</dbReference>
<evidence type="ECO:0000313" key="4">
    <source>
        <dbReference type="EMBL" id="MFC5174415.1"/>
    </source>
</evidence>
<keyword evidence="3" id="KW-0732">Signal</keyword>
<feature type="chain" id="PRO_5047028770" evidence="3">
    <location>
        <begin position="29"/>
        <end position="239"/>
    </location>
</feature>